<dbReference type="Proteomes" id="UP000198512">
    <property type="component" value="Unassembled WGS sequence"/>
</dbReference>
<sequence length="299" mass="33964">MDNRIKFALYLKGWLFQGGDKAQLKKNSENVLIDEYASQMKGFIFCPECSANLFRSPEDKEFSSNGRAAYFAHSRGNKTDCGLRTKRAEGKKYLTEEEAKRAILNEELVIVEGFIKDKPIAPNKTSAEYDASQVEEIDGPTANVPIGRHKGEAFKLPSKFKTIRGICNNFDENITRYFYMPSGQHAIQLQDLLKNIEIVTDEDETPRIYYGKIIRSANAGKTPQNIRMTKLKYKNPGYADFYLKLTDEKQQEKGIDDNSTGRVVLMYGKITTSGAGLCIENIGWGEFALLPKKYERLLY</sequence>
<organism evidence="1 2">
    <name type="scientific">Pseudomonas cuatrocienegasensis</name>
    <dbReference type="NCBI Taxonomy" id="543360"/>
    <lineage>
        <taxon>Bacteria</taxon>
        <taxon>Pseudomonadati</taxon>
        <taxon>Pseudomonadota</taxon>
        <taxon>Gammaproteobacteria</taxon>
        <taxon>Pseudomonadales</taxon>
        <taxon>Pseudomonadaceae</taxon>
        <taxon>Pseudomonas</taxon>
    </lineage>
</organism>
<keyword evidence="2" id="KW-1185">Reference proteome</keyword>
<evidence type="ECO:0000313" key="2">
    <source>
        <dbReference type="Proteomes" id="UP000198512"/>
    </source>
</evidence>
<proteinExistence type="predicted"/>
<dbReference type="RefSeq" id="WP_069519129.1">
    <property type="nucleotide sequence ID" value="NZ_FOFP01000014.1"/>
</dbReference>
<dbReference type="EMBL" id="FOFP01000014">
    <property type="protein sequence ID" value="SER05517.1"/>
    <property type="molecule type" value="Genomic_DNA"/>
</dbReference>
<protein>
    <submittedName>
        <fullName evidence="1">Uncharacterized protein</fullName>
    </submittedName>
</protein>
<evidence type="ECO:0000313" key="1">
    <source>
        <dbReference type="EMBL" id="SER05517.1"/>
    </source>
</evidence>
<reference evidence="1 2" key="1">
    <citation type="submission" date="2016-10" db="EMBL/GenBank/DDBJ databases">
        <authorList>
            <person name="Varghese N."/>
            <person name="Submissions S."/>
        </authorList>
    </citation>
    <scope>NUCLEOTIDE SEQUENCE [LARGE SCALE GENOMIC DNA]</scope>
    <source>
        <strain evidence="1 2">CIP 109853</strain>
    </source>
</reference>
<accession>A0ABY1BKH8</accession>
<gene>
    <name evidence="1" type="ORF">SAMN05216600_11446</name>
</gene>
<name>A0ABY1BKH8_9PSED</name>
<comment type="caution">
    <text evidence="1">The sequence shown here is derived from an EMBL/GenBank/DDBJ whole genome shotgun (WGS) entry which is preliminary data.</text>
</comment>